<sequence length="462" mass="51671">MVYGVPMSRTDRLFGLLQSLRRHRRPVSGADLAAEAGISLRTLYRDVATLQGLGAEIDGEPGLGYVLKPGFLMPPLMFSDEEIQALALGARWVARRTDADLARAARNAMAKIASVVPPDLHRKLDDDALIIGPGWEKPQAVGLDTLRQALNHERKLALSYRDEKGVRTERVVWPVVLGFFETTRVLAAWCELRGGFRHFRTDRIEAAELLSYRPPRPRRSLMAEWRKTMLTETDSSRAYKSSPPKPRTETPMSKDLIFYTHPQSRGNIVHWMLEEIGGPYRIEVKEYGTTMKAPDYLAINPMGKVPAIRHGDTVVTESAAIVAYLADAFPEAGLAPPLAERGEYYRWLFFTAGCGEPAISNHSVGWDPTTPDLQGRFGYGSFPLVMDTLSQAVRGKRFVAGDRFSAADVYLGSLLHWAMRFGIIDRRPEFETYCEGLISRPAALRAREQAEKLASQHAWTTS</sequence>
<dbReference type="InterPro" id="IPR004045">
    <property type="entry name" value="Glutathione_S-Trfase_N"/>
</dbReference>
<protein>
    <submittedName>
        <fullName evidence="4">Predicted transcriptional regulator</fullName>
    </submittedName>
</protein>
<evidence type="ECO:0000256" key="1">
    <source>
        <dbReference type="SAM" id="MobiDB-lite"/>
    </source>
</evidence>
<dbReference type="SUPFAM" id="SSF46785">
    <property type="entry name" value="Winged helix' DNA-binding domain"/>
    <property type="match status" value="1"/>
</dbReference>
<dbReference type="Gene3D" id="3.40.30.10">
    <property type="entry name" value="Glutaredoxin"/>
    <property type="match status" value="1"/>
</dbReference>
<gene>
    <name evidence="4" type="ordered locus">amb2796</name>
</gene>
<dbReference type="PROSITE" id="PS50404">
    <property type="entry name" value="GST_NTER"/>
    <property type="match status" value="1"/>
</dbReference>
<dbReference type="HOGENOM" id="CLU_047389_0_0_5"/>
<dbReference type="Gene3D" id="1.20.1050.10">
    <property type="match status" value="1"/>
</dbReference>
<proteinExistence type="predicted"/>
<dbReference type="STRING" id="342108.amb2796"/>
<feature type="domain" description="GST N-terminal" evidence="2">
    <location>
        <begin position="253"/>
        <end position="333"/>
    </location>
</feature>
<dbReference type="EMBL" id="AP007255">
    <property type="protein sequence ID" value="BAE51600.1"/>
    <property type="molecule type" value="Genomic_DNA"/>
</dbReference>
<feature type="region of interest" description="Disordered" evidence="1">
    <location>
        <begin position="233"/>
        <end position="252"/>
    </location>
</feature>
<dbReference type="PANTHER" id="PTHR44051:SF21">
    <property type="entry name" value="GLUTATHIONE S-TRANSFERASE FAMILY PROTEIN"/>
    <property type="match status" value="1"/>
</dbReference>
<dbReference type="SFLD" id="SFLDG00358">
    <property type="entry name" value="Main_(cytGST)"/>
    <property type="match status" value="1"/>
</dbReference>
<dbReference type="CDD" id="cd03207">
    <property type="entry name" value="GST_C_8"/>
    <property type="match status" value="1"/>
</dbReference>
<evidence type="ECO:0000313" key="4">
    <source>
        <dbReference type="EMBL" id="BAE51600.1"/>
    </source>
</evidence>
<dbReference type="Gene3D" id="1.10.10.10">
    <property type="entry name" value="Winged helix-like DNA-binding domain superfamily/Winged helix DNA-binding domain"/>
    <property type="match status" value="1"/>
</dbReference>
<evidence type="ECO:0000259" key="3">
    <source>
        <dbReference type="PROSITE" id="PS50405"/>
    </source>
</evidence>
<keyword evidence="5" id="KW-1185">Reference proteome</keyword>
<dbReference type="InterPro" id="IPR026881">
    <property type="entry name" value="WYL_dom"/>
</dbReference>
<dbReference type="InterPro" id="IPR040079">
    <property type="entry name" value="Glutathione_S-Trfase"/>
</dbReference>
<dbReference type="InterPro" id="IPR036390">
    <property type="entry name" value="WH_DNA-bd_sf"/>
</dbReference>
<dbReference type="PANTHER" id="PTHR44051">
    <property type="entry name" value="GLUTATHIONE S-TRANSFERASE-RELATED"/>
    <property type="match status" value="1"/>
</dbReference>
<feature type="domain" description="GST C-terminal" evidence="3">
    <location>
        <begin position="337"/>
        <end position="461"/>
    </location>
</feature>
<dbReference type="InterPro" id="IPR036388">
    <property type="entry name" value="WH-like_DNA-bd_sf"/>
</dbReference>
<dbReference type="Proteomes" id="UP000007058">
    <property type="component" value="Chromosome"/>
</dbReference>
<dbReference type="InterPro" id="IPR036249">
    <property type="entry name" value="Thioredoxin-like_sf"/>
</dbReference>
<dbReference type="KEGG" id="mag:amb2796"/>
<dbReference type="InterPro" id="IPR010987">
    <property type="entry name" value="Glutathione-S-Trfase_C-like"/>
</dbReference>
<dbReference type="CDD" id="cd03046">
    <property type="entry name" value="GST_N_GTT1_like"/>
    <property type="match status" value="1"/>
</dbReference>
<organism evidence="4 5">
    <name type="scientific">Paramagnetospirillum magneticum (strain ATCC 700264 / AMB-1)</name>
    <name type="common">Magnetospirillum magneticum</name>
    <dbReference type="NCBI Taxonomy" id="342108"/>
    <lineage>
        <taxon>Bacteria</taxon>
        <taxon>Pseudomonadati</taxon>
        <taxon>Pseudomonadota</taxon>
        <taxon>Alphaproteobacteria</taxon>
        <taxon>Rhodospirillales</taxon>
        <taxon>Magnetospirillaceae</taxon>
        <taxon>Paramagnetospirillum</taxon>
    </lineage>
</organism>
<dbReference type="SFLD" id="SFLDS00019">
    <property type="entry name" value="Glutathione_Transferase_(cytos"/>
    <property type="match status" value="1"/>
</dbReference>
<dbReference type="SUPFAM" id="SSF47616">
    <property type="entry name" value="GST C-terminal domain-like"/>
    <property type="match status" value="1"/>
</dbReference>
<dbReference type="SFLD" id="SFLDG01150">
    <property type="entry name" value="Main.1:_Beta-like"/>
    <property type="match status" value="1"/>
</dbReference>
<reference evidence="4 5" key="1">
    <citation type="journal article" date="2005" name="DNA Res.">
        <title>Complete genome sequence of the facultative anaerobic magnetotactic bacterium Magnetospirillum sp. strain AMB-1.</title>
        <authorList>
            <person name="Matsunaga T."/>
            <person name="Okamura Y."/>
            <person name="Fukuda Y."/>
            <person name="Wahyudi A.T."/>
            <person name="Murase Y."/>
            <person name="Takeyama H."/>
        </authorList>
    </citation>
    <scope>NUCLEOTIDE SEQUENCE [LARGE SCALE GENOMIC DNA]</scope>
    <source>
        <strain evidence="5">ATCC 700264 / AMB-1</strain>
    </source>
</reference>
<dbReference type="AlphaFoldDB" id="Q2W3H5"/>
<dbReference type="InterPro" id="IPR013196">
    <property type="entry name" value="HTH_11"/>
</dbReference>
<accession>Q2W3H5</accession>
<dbReference type="Pfam" id="PF08279">
    <property type="entry name" value="HTH_11"/>
    <property type="match status" value="1"/>
</dbReference>
<evidence type="ECO:0000259" key="2">
    <source>
        <dbReference type="PROSITE" id="PS50404"/>
    </source>
</evidence>
<name>Q2W3H5_PARM1</name>
<dbReference type="Pfam" id="PF13409">
    <property type="entry name" value="GST_N_2"/>
    <property type="match status" value="1"/>
</dbReference>
<dbReference type="PROSITE" id="PS50405">
    <property type="entry name" value="GST_CTER"/>
    <property type="match status" value="1"/>
</dbReference>
<dbReference type="PROSITE" id="PS52050">
    <property type="entry name" value="WYL"/>
    <property type="match status" value="1"/>
</dbReference>
<evidence type="ECO:0000313" key="5">
    <source>
        <dbReference type="Proteomes" id="UP000007058"/>
    </source>
</evidence>
<dbReference type="SUPFAM" id="SSF52833">
    <property type="entry name" value="Thioredoxin-like"/>
    <property type="match status" value="1"/>
</dbReference>
<dbReference type="InterPro" id="IPR036282">
    <property type="entry name" value="Glutathione-S-Trfase_C_sf"/>
</dbReference>
<dbReference type="Pfam" id="PF13280">
    <property type="entry name" value="WYL"/>
    <property type="match status" value="1"/>
</dbReference>